<name>A0A2G5T115_9PELO</name>
<proteinExistence type="predicted"/>
<organism evidence="1 2">
    <name type="scientific">Caenorhabditis nigoni</name>
    <dbReference type="NCBI Taxonomy" id="1611254"/>
    <lineage>
        <taxon>Eukaryota</taxon>
        <taxon>Metazoa</taxon>
        <taxon>Ecdysozoa</taxon>
        <taxon>Nematoda</taxon>
        <taxon>Chromadorea</taxon>
        <taxon>Rhabditida</taxon>
        <taxon>Rhabditina</taxon>
        <taxon>Rhabditomorpha</taxon>
        <taxon>Rhabditoidea</taxon>
        <taxon>Rhabditidae</taxon>
        <taxon>Peloderinae</taxon>
        <taxon>Caenorhabditis</taxon>
    </lineage>
</organism>
<evidence type="ECO:0000313" key="1">
    <source>
        <dbReference type="EMBL" id="PIC20903.1"/>
    </source>
</evidence>
<comment type="caution">
    <text evidence="1">The sequence shown here is derived from an EMBL/GenBank/DDBJ whole genome shotgun (WGS) entry which is preliminary data.</text>
</comment>
<dbReference type="Proteomes" id="UP000230233">
    <property type="component" value="Chromosome X"/>
</dbReference>
<accession>A0A2G5T115</accession>
<dbReference type="OrthoDB" id="5920234at2759"/>
<dbReference type="AlphaFoldDB" id="A0A2G5T115"/>
<evidence type="ECO:0000313" key="2">
    <source>
        <dbReference type="Proteomes" id="UP000230233"/>
    </source>
</evidence>
<sequence length="72" mass="7580">MRPNCQKACNSCGELVGTVYAPTPRPGDYFLGIGIVEISGTKDVIMAINCAITGLTLASAPQMQTICYQIAV</sequence>
<protein>
    <submittedName>
        <fullName evidence="1">Uncharacterized protein</fullName>
    </submittedName>
</protein>
<keyword evidence="2" id="KW-1185">Reference proteome</keyword>
<reference evidence="2" key="1">
    <citation type="submission" date="2017-10" db="EMBL/GenBank/DDBJ databases">
        <title>Rapid genome shrinkage in a self-fertile nematode reveals novel sperm competition proteins.</title>
        <authorList>
            <person name="Yin D."/>
            <person name="Schwarz E.M."/>
            <person name="Thomas C.G."/>
            <person name="Felde R.L."/>
            <person name="Korf I.F."/>
            <person name="Cutter A.D."/>
            <person name="Schartner C.M."/>
            <person name="Ralston E.J."/>
            <person name="Meyer B.J."/>
            <person name="Haag E.S."/>
        </authorList>
    </citation>
    <scope>NUCLEOTIDE SEQUENCE [LARGE SCALE GENOMIC DNA]</scope>
    <source>
        <strain evidence="2">JU1422</strain>
    </source>
</reference>
<gene>
    <name evidence="1" type="primary">Cni-F54E4.4</name>
    <name evidence="1" type="synonym">Cnig_chr_X.g25938</name>
    <name evidence="1" type="ORF">B9Z55_025938</name>
</gene>
<dbReference type="EMBL" id="PDUG01000006">
    <property type="protein sequence ID" value="PIC20903.1"/>
    <property type="molecule type" value="Genomic_DNA"/>
</dbReference>